<dbReference type="Gene3D" id="1.25.40.270">
    <property type="entry name" value="Vacuolar protein sorting-associated protein vta1"/>
    <property type="match status" value="1"/>
</dbReference>
<proteinExistence type="inferred from homology"/>
<evidence type="ECO:0000256" key="9">
    <source>
        <dbReference type="SAM" id="MobiDB-lite"/>
    </source>
</evidence>
<accession>A0A1X2IHK6</accession>
<feature type="region of interest" description="Disordered" evidence="9">
    <location>
        <begin position="152"/>
        <end position="341"/>
    </location>
</feature>
<dbReference type="Pfam" id="PF18097">
    <property type="entry name" value="Vta1_C"/>
    <property type="match status" value="1"/>
</dbReference>
<dbReference type="Proteomes" id="UP000193560">
    <property type="component" value="Unassembled WGS sequence"/>
</dbReference>
<feature type="domain" description="Vta1 C-terminal" evidence="11">
    <location>
        <begin position="346"/>
        <end position="379"/>
    </location>
</feature>
<evidence type="ECO:0000256" key="4">
    <source>
        <dbReference type="ARBA" id="ARBA00022448"/>
    </source>
</evidence>
<dbReference type="PANTHER" id="PTHR46009:SF1">
    <property type="entry name" value="VACUOLAR PROTEIN SORTING-ASSOCIATED PROTEIN VTA1 HOMOLOG"/>
    <property type="match status" value="1"/>
</dbReference>
<evidence type="ECO:0000259" key="10">
    <source>
        <dbReference type="Pfam" id="PF04652"/>
    </source>
</evidence>
<dbReference type="InterPro" id="IPR041212">
    <property type="entry name" value="Vta1_C"/>
</dbReference>
<evidence type="ECO:0000256" key="2">
    <source>
        <dbReference type="ARBA" id="ARBA00004496"/>
    </source>
</evidence>
<dbReference type="GO" id="GO:0015031">
    <property type="term" value="P:protein transport"/>
    <property type="evidence" value="ECO:0007669"/>
    <property type="project" value="UniProtKB-KW"/>
</dbReference>
<dbReference type="GO" id="GO:0005771">
    <property type="term" value="C:multivesicular body"/>
    <property type="evidence" value="ECO:0007669"/>
    <property type="project" value="TreeGrafter"/>
</dbReference>
<keyword evidence="8" id="KW-0472">Membrane</keyword>
<dbReference type="AlphaFoldDB" id="A0A1X2IHK6"/>
<dbReference type="GO" id="GO:0010008">
    <property type="term" value="C:endosome membrane"/>
    <property type="evidence" value="ECO:0007669"/>
    <property type="project" value="UniProtKB-SubCell"/>
</dbReference>
<dbReference type="STRING" id="90262.A0A1X2IHK6"/>
<evidence type="ECO:0000256" key="6">
    <source>
        <dbReference type="ARBA" id="ARBA00022753"/>
    </source>
</evidence>
<comment type="caution">
    <text evidence="12">The sequence shown here is derived from an EMBL/GenBank/DDBJ whole genome shotgun (WGS) entry which is preliminary data.</text>
</comment>
<keyword evidence="7" id="KW-0653">Protein transport</keyword>
<dbReference type="OrthoDB" id="391137at2759"/>
<evidence type="ECO:0000256" key="3">
    <source>
        <dbReference type="ARBA" id="ARBA00007895"/>
    </source>
</evidence>
<feature type="compositionally biased region" description="Low complexity" evidence="9">
    <location>
        <begin position="174"/>
        <end position="184"/>
    </location>
</feature>
<dbReference type="PANTHER" id="PTHR46009">
    <property type="entry name" value="VACUOLAR PROTEIN SORTING-ASSOCIATED PROTEIN VTA1 HOMOLOG"/>
    <property type="match status" value="1"/>
</dbReference>
<comment type="subcellular location">
    <subcellularLocation>
        <location evidence="2">Cytoplasm</location>
    </subcellularLocation>
    <subcellularLocation>
        <location evidence="1">Endosome membrane</location>
        <topology evidence="1">Peripheral membrane protein</topology>
    </subcellularLocation>
</comment>
<evidence type="ECO:0000313" key="13">
    <source>
        <dbReference type="Proteomes" id="UP000193560"/>
    </source>
</evidence>
<feature type="compositionally biased region" description="Polar residues" evidence="9">
    <location>
        <begin position="212"/>
        <end position="235"/>
    </location>
</feature>
<keyword evidence="6" id="KW-0967">Endosome</keyword>
<evidence type="ECO:0000313" key="12">
    <source>
        <dbReference type="EMBL" id="ORZ16512.1"/>
    </source>
</evidence>
<evidence type="ECO:0000256" key="7">
    <source>
        <dbReference type="ARBA" id="ARBA00022927"/>
    </source>
</evidence>
<organism evidence="12 13">
    <name type="scientific">Absidia repens</name>
    <dbReference type="NCBI Taxonomy" id="90262"/>
    <lineage>
        <taxon>Eukaryota</taxon>
        <taxon>Fungi</taxon>
        <taxon>Fungi incertae sedis</taxon>
        <taxon>Mucoromycota</taxon>
        <taxon>Mucoromycotina</taxon>
        <taxon>Mucoromycetes</taxon>
        <taxon>Mucorales</taxon>
        <taxon>Cunninghamellaceae</taxon>
        <taxon>Absidia</taxon>
    </lineage>
</organism>
<keyword evidence="5" id="KW-0963">Cytoplasm</keyword>
<dbReference type="EMBL" id="MCGE01000011">
    <property type="protein sequence ID" value="ORZ16512.1"/>
    <property type="molecule type" value="Genomic_DNA"/>
</dbReference>
<evidence type="ECO:0000259" key="11">
    <source>
        <dbReference type="Pfam" id="PF18097"/>
    </source>
</evidence>
<keyword evidence="4" id="KW-0813">Transport</keyword>
<dbReference type="InterPro" id="IPR039431">
    <property type="entry name" value="Vta1/CALS_N"/>
</dbReference>
<evidence type="ECO:0000256" key="8">
    <source>
        <dbReference type="ARBA" id="ARBA00023136"/>
    </source>
</evidence>
<gene>
    <name evidence="12" type="ORF">BCR42DRAFT_451447</name>
</gene>
<dbReference type="InterPro" id="IPR023175">
    <property type="entry name" value="Vta1/CALS_N_sf"/>
</dbReference>
<feature type="compositionally biased region" description="Low complexity" evidence="9">
    <location>
        <begin position="302"/>
        <end position="336"/>
    </location>
</feature>
<feature type="compositionally biased region" description="Basic and acidic residues" evidence="9">
    <location>
        <begin position="152"/>
        <end position="167"/>
    </location>
</feature>
<reference evidence="12 13" key="1">
    <citation type="submission" date="2016-07" db="EMBL/GenBank/DDBJ databases">
        <title>Pervasive Adenine N6-methylation of Active Genes in Fungi.</title>
        <authorList>
            <consortium name="DOE Joint Genome Institute"/>
            <person name="Mondo S.J."/>
            <person name="Dannebaum R.O."/>
            <person name="Kuo R.C."/>
            <person name="Labutti K."/>
            <person name="Haridas S."/>
            <person name="Kuo A."/>
            <person name="Salamov A."/>
            <person name="Ahrendt S.R."/>
            <person name="Lipzen A."/>
            <person name="Sullivan W."/>
            <person name="Andreopoulos W.B."/>
            <person name="Clum A."/>
            <person name="Lindquist E."/>
            <person name="Daum C."/>
            <person name="Ramamoorthy G.K."/>
            <person name="Gryganskyi A."/>
            <person name="Culley D."/>
            <person name="Magnuson J.K."/>
            <person name="James T.Y."/>
            <person name="O'Malley M.A."/>
            <person name="Stajich J.E."/>
            <person name="Spatafora J.W."/>
            <person name="Visel A."/>
            <person name="Grigoriev I.V."/>
        </authorList>
    </citation>
    <scope>NUCLEOTIDE SEQUENCE [LARGE SCALE GENOMIC DNA]</scope>
    <source>
        <strain evidence="12 13">NRRL 1336</strain>
    </source>
</reference>
<dbReference type="Pfam" id="PF04652">
    <property type="entry name" value="Vta1"/>
    <property type="match status" value="1"/>
</dbReference>
<comment type="similarity">
    <text evidence="3">Belongs to the VTA1 family.</text>
</comment>
<evidence type="ECO:0000256" key="5">
    <source>
        <dbReference type="ARBA" id="ARBA00022490"/>
    </source>
</evidence>
<feature type="compositionally biased region" description="Low complexity" evidence="9">
    <location>
        <begin position="269"/>
        <end position="281"/>
    </location>
</feature>
<feature type="compositionally biased region" description="Low complexity" evidence="9">
    <location>
        <begin position="240"/>
        <end position="260"/>
    </location>
</feature>
<feature type="domain" description="Vta1/callose synthase N-terminal" evidence="10">
    <location>
        <begin position="10"/>
        <end position="152"/>
    </location>
</feature>
<dbReference type="GO" id="GO:0032511">
    <property type="term" value="P:late endosome to vacuole transport via multivesicular body sorting pathway"/>
    <property type="evidence" value="ECO:0007669"/>
    <property type="project" value="InterPro"/>
</dbReference>
<name>A0A1X2IHK6_9FUNG</name>
<evidence type="ECO:0000256" key="1">
    <source>
        <dbReference type="ARBA" id="ARBA00004481"/>
    </source>
</evidence>
<keyword evidence="13" id="KW-1185">Reference proteome</keyword>
<protein>
    <submittedName>
        <fullName evidence="12">Vta1 like-domain-containing protein</fullName>
    </submittedName>
</protein>
<dbReference type="Gene3D" id="1.20.5.420">
    <property type="entry name" value="Immunoglobulin FC, subunit C"/>
    <property type="match status" value="1"/>
</dbReference>
<sequence length="391" mass="42136">MDIPEDLKYLTPYIQRCQELDSRDSIVAYYAYYYAVKLAISRGPSNKTTTRYISHLLDSLEQKKQALGADNEAIMDDLVGYSHVENFALNVFMSADNEDRSGQASRKTAKTFLVASVLLELLKLFGELDSEVDGKIKYAKWKAADIVKAIREGRVPTHGAPGERHDENSEEDTTPTQPTDSSTSIDDHDIDNAFLQPRPLPPAISDFPSPPSNFTAPLASSSPNKPANGMGNNIPSPRVVAASPLSSHSVSRPSSAASSHEQPNVDATSSIPSDNANASAPSSPPHLPQSPHRKASSSYPYDSADTSAPSSPSLLPQSSPSLLHHESSTSPSSQPPTQAIPIAGPNEIAAAQKNAKWAISALHYDDIKTARTQLLDALNDLGYNIQNDFGY</sequence>
<dbReference type="InterPro" id="IPR044538">
    <property type="entry name" value="Vta1-like"/>
</dbReference>